<dbReference type="EMBL" id="BMFK01000001">
    <property type="protein sequence ID" value="GGE53808.1"/>
    <property type="molecule type" value="Genomic_DNA"/>
</dbReference>
<feature type="transmembrane region" description="Helical" evidence="1">
    <location>
        <begin position="107"/>
        <end position="128"/>
    </location>
</feature>
<feature type="transmembrane region" description="Helical" evidence="1">
    <location>
        <begin position="140"/>
        <end position="161"/>
    </location>
</feature>
<keyword evidence="1" id="KW-0812">Transmembrane</keyword>
<feature type="chain" id="PRO_5037033681" evidence="2">
    <location>
        <begin position="26"/>
        <end position="396"/>
    </location>
</feature>
<comment type="caution">
    <text evidence="3">The sequence shown here is derived from an EMBL/GenBank/DDBJ whole genome shotgun (WGS) entry which is preliminary data.</text>
</comment>
<sequence length="396" mass="42797">MSPVKRFILISFFFALFFSPKVVQATISTPQEPPKSNVTDGQFQSLGLQEVQNFWEDVVTKYGGYLPESQKGSFLEFVKGEKEFSLKEWFVGFLKFIFHEILANGKLLGMLVLLTILSALLQSLQSAFDKSNISKIADAVIYLVLIVVALNSFYVAASYAQEAIQQMINFVIALLPILLALIAATGGVISASFFHPIVMLLMSTSGMFIKFFVLPLLFLATILSIVSTISDQYKVTKLANLLRNISVGALGIFLTIFLGVLSVQGTATAISDGIAIKTAKFVTGNFIPVIGRVFTDAADTVLSASALLKNTIGIAGVVMLLLIVAFPAIKILSIALIYKVAAAILQPLGSNPVISCLDTIGKCVIYVFASLGIVSLMFFLTITVIITAGNITLMFR</sequence>
<evidence type="ECO:0000313" key="4">
    <source>
        <dbReference type="Proteomes" id="UP000605259"/>
    </source>
</evidence>
<feature type="transmembrane region" description="Helical" evidence="1">
    <location>
        <begin position="241"/>
        <end position="261"/>
    </location>
</feature>
<evidence type="ECO:0000256" key="1">
    <source>
        <dbReference type="SAM" id="Phobius"/>
    </source>
</evidence>
<keyword evidence="4" id="KW-1185">Reference proteome</keyword>
<evidence type="ECO:0000313" key="3">
    <source>
        <dbReference type="EMBL" id="GGE53808.1"/>
    </source>
</evidence>
<keyword evidence="2" id="KW-0732">Signal</keyword>
<dbReference type="InterPro" id="IPR014194">
    <property type="entry name" value="Spore_III_AE"/>
</dbReference>
<dbReference type="RefSeq" id="WP_188386430.1">
    <property type="nucleotide sequence ID" value="NZ_BMFK01000001.1"/>
</dbReference>
<feature type="transmembrane region" description="Helical" evidence="1">
    <location>
        <begin position="312"/>
        <end position="345"/>
    </location>
</feature>
<gene>
    <name evidence="3" type="ORF">GCM10007140_00150</name>
</gene>
<keyword evidence="1" id="KW-1133">Transmembrane helix</keyword>
<feature type="transmembrane region" description="Helical" evidence="1">
    <location>
        <begin position="365"/>
        <end position="393"/>
    </location>
</feature>
<reference evidence="3" key="2">
    <citation type="submission" date="2020-09" db="EMBL/GenBank/DDBJ databases">
        <authorList>
            <person name="Sun Q."/>
            <person name="Zhou Y."/>
        </authorList>
    </citation>
    <scope>NUCLEOTIDE SEQUENCE</scope>
    <source>
        <strain evidence="3">CGMCC 1.12698</strain>
    </source>
</reference>
<dbReference type="Pfam" id="PF09546">
    <property type="entry name" value="Spore_III_AE"/>
    <property type="match status" value="1"/>
</dbReference>
<feature type="transmembrane region" description="Helical" evidence="1">
    <location>
        <begin position="167"/>
        <end position="195"/>
    </location>
</feature>
<name>A0A917EKJ5_9BACI</name>
<accession>A0A917EKJ5</accession>
<dbReference type="AlphaFoldDB" id="A0A917EKJ5"/>
<reference evidence="3" key="1">
    <citation type="journal article" date="2014" name="Int. J. Syst. Evol. Microbiol.">
        <title>Complete genome sequence of Corynebacterium casei LMG S-19264T (=DSM 44701T), isolated from a smear-ripened cheese.</title>
        <authorList>
            <consortium name="US DOE Joint Genome Institute (JGI-PGF)"/>
            <person name="Walter F."/>
            <person name="Albersmeier A."/>
            <person name="Kalinowski J."/>
            <person name="Ruckert C."/>
        </authorList>
    </citation>
    <scope>NUCLEOTIDE SEQUENCE</scope>
    <source>
        <strain evidence="3">CGMCC 1.12698</strain>
    </source>
</reference>
<dbReference type="NCBIfam" id="TIGR02829">
    <property type="entry name" value="spore_III_AE"/>
    <property type="match status" value="1"/>
</dbReference>
<evidence type="ECO:0000256" key="2">
    <source>
        <dbReference type="SAM" id="SignalP"/>
    </source>
</evidence>
<keyword evidence="1" id="KW-0472">Membrane</keyword>
<feature type="transmembrane region" description="Helical" evidence="1">
    <location>
        <begin position="207"/>
        <end position="229"/>
    </location>
</feature>
<protein>
    <submittedName>
        <fullName evidence="3">Stage III sporulation protein AE</fullName>
    </submittedName>
</protein>
<feature type="signal peptide" evidence="2">
    <location>
        <begin position="1"/>
        <end position="25"/>
    </location>
</feature>
<proteinExistence type="predicted"/>
<organism evidence="3 4">
    <name type="scientific">Priestia taiwanensis</name>
    <dbReference type="NCBI Taxonomy" id="1347902"/>
    <lineage>
        <taxon>Bacteria</taxon>
        <taxon>Bacillati</taxon>
        <taxon>Bacillota</taxon>
        <taxon>Bacilli</taxon>
        <taxon>Bacillales</taxon>
        <taxon>Bacillaceae</taxon>
        <taxon>Priestia</taxon>
    </lineage>
</organism>
<dbReference type="Proteomes" id="UP000605259">
    <property type="component" value="Unassembled WGS sequence"/>
</dbReference>